<dbReference type="AlphaFoldDB" id="A0A0A9BQ14"/>
<organism evidence="1">
    <name type="scientific">Arundo donax</name>
    <name type="common">Giant reed</name>
    <name type="synonym">Donax arundinaceus</name>
    <dbReference type="NCBI Taxonomy" id="35708"/>
    <lineage>
        <taxon>Eukaryota</taxon>
        <taxon>Viridiplantae</taxon>
        <taxon>Streptophyta</taxon>
        <taxon>Embryophyta</taxon>
        <taxon>Tracheophyta</taxon>
        <taxon>Spermatophyta</taxon>
        <taxon>Magnoliopsida</taxon>
        <taxon>Liliopsida</taxon>
        <taxon>Poales</taxon>
        <taxon>Poaceae</taxon>
        <taxon>PACMAD clade</taxon>
        <taxon>Arundinoideae</taxon>
        <taxon>Arundineae</taxon>
        <taxon>Arundo</taxon>
    </lineage>
</organism>
<protein>
    <submittedName>
        <fullName evidence="1">Uncharacterized protein</fullName>
    </submittedName>
</protein>
<reference evidence="1" key="1">
    <citation type="submission" date="2014-09" db="EMBL/GenBank/DDBJ databases">
        <authorList>
            <person name="Magalhaes I.L.F."/>
            <person name="Oliveira U."/>
            <person name="Santos F.R."/>
            <person name="Vidigal T.H.D.A."/>
            <person name="Brescovit A.D."/>
            <person name="Santos A.J."/>
        </authorList>
    </citation>
    <scope>NUCLEOTIDE SEQUENCE</scope>
    <source>
        <tissue evidence="1">Shoot tissue taken approximately 20 cm above the soil surface</tissue>
    </source>
</reference>
<proteinExistence type="predicted"/>
<accession>A0A0A9BQ14</accession>
<name>A0A0A9BQ14_ARUDO</name>
<sequence>MAGAPRFVSHMALRSGHSCSWR</sequence>
<reference evidence="1" key="2">
    <citation type="journal article" date="2015" name="Data Brief">
        <title>Shoot transcriptome of the giant reed, Arundo donax.</title>
        <authorList>
            <person name="Barrero R.A."/>
            <person name="Guerrero F.D."/>
            <person name="Moolhuijzen P."/>
            <person name="Goolsby J.A."/>
            <person name="Tidwell J."/>
            <person name="Bellgard S.E."/>
            <person name="Bellgard M.I."/>
        </authorList>
    </citation>
    <scope>NUCLEOTIDE SEQUENCE</scope>
    <source>
        <tissue evidence="1">Shoot tissue taken approximately 20 cm above the soil surface</tissue>
    </source>
</reference>
<evidence type="ECO:0000313" key="1">
    <source>
        <dbReference type="EMBL" id="JAD65471.1"/>
    </source>
</evidence>
<dbReference type="EMBL" id="GBRH01232424">
    <property type="protein sequence ID" value="JAD65471.1"/>
    <property type="molecule type" value="Transcribed_RNA"/>
</dbReference>